<sequence>MPQAKGWETGSIKPVRNRLKGISVRFVNQFMETVRFVNRFVEPVRIWNRFMKPKKIFMSQKSSFHSSDISVTFPFDVICQ</sequence>
<reference evidence="1 2" key="1">
    <citation type="journal article" date="2018" name="Sci. Rep.">
        <title>Genomic signatures of local adaptation to the degree of environmental predictability in rotifers.</title>
        <authorList>
            <person name="Franch-Gras L."/>
            <person name="Hahn C."/>
            <person name="Garcia-Roger E.M."/>
            <person name="Carmona M.J."/>
            <person name="Serra M."/>
            <person name="Gomez A."/>
        </authorList>
    </citation>
    <scope>NUCLEOTIDE SEQUENCE [LARGE SCALE GENOMIC DNA]</scope>
    <source>
        <strain evidence="1">HYR1</strain>
    </source>
</reference>
<proteinExistence type="predicted"/>
<dbReference type="EMBL" id="REGN01012292">
    <property type="protein sequence ID" value="RMZ96243.1"/>
    <property type="molecule type" value="Genomic_DNA"/>
</dbReference>
<comment type="caution">
    <text evidence="1">The sequence shown here is derived from an EMBL/GenBank/DDBJ whole genome shotgun (WGS) entry which is preliminary data.</text>
</comment>
<organism evidence="1 2">
    <name type="scientific">Brachionus plicatilis</name>
    <name type="common">Marine rotifer</name>
    <name type="synonym">Brachionus muelleri</name>
    <dbReference type="NCBI Taxonomy" id="10195"/>
    <lineage>
        <taxon>Eukaryota</taxon>
        <taxon>Metazoa</taxon>
        <taxon>Spiralia</taxon>
        <taxon>Gnathifera</taxon>
        <taxon>Rotifera</taxon>
        <taxon>Eurotatoria</taxon>
        <taxon>Monogononta</taxon>
        <taxon>Pseudotrocha</taxon>
        <taxon>Ploima</taxon>
        <taxon>Brachionidae</taxon>
        <taxon>Brachionus</taxon>
    </lineage>
</organism>
<name>A0A3M7PB35_BRAPC</name>
<dbReference type="Proteomes" id="UP000276133">
    <property type="component" value="Unassembled WGS sequence"/>
</dbReference>
<accession>A0A3M7PB35</accession>
<dbReference type="AlphaFoldDB" id="A0A3M7PB35"/>
<evidence type="ECO:0000313" key="2">
    <source>
        <dbReference type="Proteomes" id="UP000276133"/>
    </source>
</evidence>
<gene>
    <name evidence="1" type="ORF">BpHYR1_025487</name>
</gene>
<keyword evidence="2" id="KW-1185">Reference proteome</keyword>
<evidence type="ECO:0000313" key="1">
    <source>
        <dbReference type="EMBL" id="RMZ96243.1"/>
    </source>
</evidence>
<protein>
    <submittedName>
        <fullName evidence="1">Uncharacterized protein</fullName>
    </submittedName>
</protein>